<evidence type="ECO:0000313" key="2">
    <source>
        <dbReference type="Proteomes" id="UP000092594"/>
    </source>
</evidence>
<name>A0AB36E0G4_9PAST</name>
<organism evidence="1 2">
    <name type="scientific">Gallibacterium genomosp. 1</name>
    <dbReference type="NCBI Taxonomy" id="155515"/>
    <lineage>
        <taxon>Bacteria</taxon>
        <taxon>Pseudomonadati</taxon>
        <taxon>Pseudomonadota</taxon>
        <taxon>Gammaproteobacteria</taxon>
        <taxon>Pasteurellales</taxon>
        <taxon>Pasteurellaceae</taxon>
        <taxon>Gallibacterium</taxon>
    </lineage>
</organism>
<sequence>MTLPIRYKATNLFACANASDTGYSQTAENANVEKMENTYVAIISYQGYRGAKVGFVEWFSVGI</sequence>
<dbReference type="AlphaFoldDB" id="A0AB36E0G4"/>
<accession>A0AB36E0G4</accession>
<proteinExistence type="predicted"/>
<protein>
    <submittedName>
        <fullName evidence="1">Uncharacterized protein</fullName>
    </submittedName>
</protein>
<reference evidence="1 2" key="1">
    <citation type="submission" date="2014-11" db="EMBL/GenBank/DDBJ databases">
        <title>Pan-genome of Gallibacterium spp.</title>
        <authorList>
            <person name="Kudirkiene E."/>
            <person name="Bojesen A.M."/>
        </authorList>
    </citation>
    <scope>NUCLEOTIDE SEQUENCE [LARGE SCALE GENOMIC DNA]</scope>
    <source>
        <strain evidence="1 2">Gerl. 2740/89</strain>
    </source>
</reference>
<evidence type="ECO:0000313" key="1">
    <source>
        <dbReference type="EMBL" id="OBX01574.1"/>
    </source>
</evidence>
<dbReference type="EMBL" id="JTJQ01000013">
    <property type="protein sequence ID" value="OBX01574.1"/>
    <property type="molecule type" value="Genomic_DNA"/>
</dbReference>
<keyword evidence="2" id="KW-1185">Reference proteome</keyword>
<comment type="caution">
    <text evidence="1">The sequence shown here is derived from an EMBL/GenBank/DDBJ whole genome shotgun (WGS) entry which is preliminary data.</text>
</comment>
<gene>
    <name evidence="1" type="ORF">QV05_05065</name>
</gene>
<dbReference type="Proteomes" id="UP000092594">
    <property type="component" value="Unassembled WGS sequence"/>
</dbReference>